<dbReference type="EMBL" id="CP121106">
    <property type="protein sequence ID" value="WFL77765.1"/>
    <property type="molecule type" value="Genomic_DNA"/>
</dbReference>
<evidence type="ECO:0000313" key="3">
    <source>
        <dbReference type="Proteomes" id="UP001215827"/>
    </source>
</evidence>
<name>A0ABY8FUJ5_9SPHN</name>
<proteinExistence type="predicted"/>
<evidence type="ECO:0000313" key="2">
    <source>
        <dbReference type="EMBL" id="WFL77765.1"/>
    </source>
</evidence>
<evidence type="ECO:0000259" key="1">
    <source>
        <dbReference type="Pfam" id="PF07858"/>
    </source>
</evidence>
<reference evidence="2 3" key="1">
    <citation type="submission" date="2023-03" db="EMBL/GenBank/DDBJ databases">
        <title>Altererythrobacter sp. CAU 1644 isolated from sand.</title>
        <authorList>
            <person name="Kim W."/>
        </authorList>
    </citation>
    <scope>NUCLEOTIDE SEQUENCE [LARGE SCALE GENOMIC DNA]</scope>
    <source>
        <strain evidence="2 3">CAU 1644</strain>
    </source>
</reference>
<protein>
    <submittedName>
        <fullName evidence="2">Limonene-1,2-epoxide hydrolase family protein</fullName>
    </submittedName>
</protein>
<organism evidence="2 3">
    <name type="scientific">Altererythrobacter arenosus</name>
    <dbReference type="NCBI Taxonomy" id="3032592"/>
    <lineage>
        <taxon>Bacteria</taxon>
        <taxon>Pseudomonadati</taxon>
        <taxon>Pseudomonadota</taxon>
        <taxon>Alphaproteobacteria</taxon>
        <taxon>Sphingomonadales</taxon>
        <taxon>Erythrobacteraceae</taxon>
        <taxon>Altererythrobacter</taxon>
    </lineage>
</organism>
<dbReference type="InterPro" id="IPR032710">
    <property type="entry name" value="NTF2-like_dom_sf"/>
</dbReference>
<dbReference type="Pfam" id="PF07858">
    <property type="entry name" value="LEH"/>
    <property type="match status" value="1"/>
</dbReference>
<dbReference type="InterPro" id="IPR013100">
    <property type="entry name" value="LEH"/>
</dbReference>
<keyword evidence="3" id="KW-1185">Reference proteome</keyword>
<dbReference type="SUPFAM" id="SSF54427">
    <property type="entry name" value="NTF2-like"/>
    <property type="match status" value="1"/>
</dbReference>
<sequence>MGGIAGVTQDQTPEAVVRAFVDAWRGPDLDRVCALLGEDIAYHNIPMEPLTGKPSVEGYLRAAGPFEESDWELLHIAAVGEHVLTERVDRMLVGGKRIALPLMGIFRVSGGLIREWRDYFDLAMYRAQMG</sequence>
<dbReference type="Gene3D" id="3.10.450.50">
    <property type="match status" value="1"/>
</dbReference>
<dbReference type="GO" id="GO:0016787">
    <property type="term" value="F:hydrolase activity"/>
    <property type="evidence" value="ECO:0007669"/>
    <property type="project" value="UniProtKB-KW"/>
</dbReference>
<dbReference type="RefSeq" id="WP_278016457.1">
    <property type="nucleotide sequence ID" value="NZ_CP121106.1"/>
</dbReference>
<dbReference type="Proteomes" id="UP001215827">
    <property type="component" value="Chromosome"/>
</dbReference>
<keyword evidence="2" id="KW-0378">Hydrolase</keyword>
<feature type="domain" description="Limonene-1,2-epoxide hydrolase" evidence="1">
    <location>
        <begin position="15"/>
        <end position="123"/>
    </location>
</feature>
<accession>A0ABY8FUJ5</accession>
<gene>
    <name evidence="2" type="ORF">P7228_01470</name>
</gene>